<keyword evidence="7" id="KW-1185">Reference proteome</keyword>
<sequence>MLVIAHLSDTHLDNHPRSAERTARVMDHLNGLPRPVDAILVTGDIADHGEVAEYELAARLLASPTPVLVCPGNHDVRAAYRKGLLGDDSGATGPINTRHDLAGAVFLLADSTVPGEDDGHLDAETIEWLAVELDSVPADTPTFIAFHHPPVALHHPVIDPTRLLPAEPLAELVAAHPQVVAVLTGHFHTPAASTFAGRPLRIAPGVVSTLRMPWEGEGRLTTQAQPPGVAFHVYDDAGLFTTHYRVVV</sequence>
<dbReference type="InterPro" id="IPR050884">
    <property type="entry name" value="CNP_phosphodiesterase-III"/>
</dbReference>
<dbReference type="Proteomes" id="UP000186004">
    <property type="component" value="Unassembled WGS sequence"/>
</dbReference>
<evidence type="ECO:0000256" key="2">
    <source>
        <dbReference type="ARBA" id="ARBA00022801"/>
    </source>
</evidence>
<dbReference type="CDD" id="cd07402">
    <property type="entry name" value="MPP_GpdQ"/>
    <property type="match status" value="1"/>
</dbReference>
<dbReference type="PANTHER" id="PTHR42988">
    <property type="entry name" value="PHOSPHOHYDROLASE"/>
    <property type="match status" value="1"/>
</dbReference>
<dbReference type="PANTHER" id="PTHR42988:SF2">
    <property type="entry name" value="CYCLIC NUCLEOTIDE PHOSPHODIESTERASE CBUA0032-RELATED"/>
    <property type="match status" value="1"/>
</dbReference>
<dbReference type="AlphaFoldDB" id="A0A1N7FDC4"/>
<evidence type="ECO:0000313" key="7">
    <source>
        <dbReference type="Proteomes" id="UP000186004"/>
    </source>
</evidence>
<evidence type="ECO:0000256" key="4">
    <source>
        <dbReference type="ARBA" id="ARBA00025742"/>
    </source>
</evidence>
<accession>A0A1N7FDC4</accession>
<dbReference type="OrthoDB" id="5241795at2"/>
<dbReference type="STRING" id="1198245.SAMN05444858_13417"/>
<reference evidence="6 7" key="1">
    <citation type="submission" date="2017-01" db="EMBL/GenBank/DDBJ databases">
        <authorList>
            <person name="Mah S.A."/>
            <person name="Swanson W.J."/>
            <person name="Moy G.W."/>
            <person name="Vacquier V.D."/>
        </authorList>
    </citation>
    <scope>NUCLEOTIDE SEQUENCE [LARGE SCALE GENOMIC DNA]</scope>
    <source>
        <strain evidence="6 7">DSM 45758</strain>
    </source>
</reference>
<gene>
    <name evidence="6" type="ORF">SAMN05444858_13417</name>
</gene>
<feature type="domain" description="Calcineurin-like phosphoesterase" evidence="5">
    <location>
        <begin position="3"/>
        <end position="190"/>
    </location>
</feature>
<evidence type="ECO:0000259" key="5">
    <source>
        <dbReference type="Pfam" id="PF00149"/>
    </source>
</evidence>
<dbReference type="RefSeq" id="WP_076473975.1">
    <property type="nucleotide sequence ID" value="NZ_FTNF01000034.1"/>
</dbReference>
<dbReference type="GO" id="GO:0004112">
    <property type="term" value="F:cyclic-nucleotide phosphodiesterase activity"/>
    <property type="evidence" value="ECO:0007669"/>
    <property type="project" value="InterPro"/>
</dbReference>
<organism evidence="6 7">
    <name type="scientific">Micromonospora avicenniae</name>
    <dbReference type="NCBI Taxonomy" id="1198245"/>
    <lineage>
        <taxon>Bacteria</taxon>
        <taxon>Bacillati</taxon>
        <taxon>Actinomycetota</taxon>
        <taxon>Actinomycetes</taxon>
        <taxon>Micromonosporales</taxon>
        <taxon>Micromonosporaceae</taxon>
        <taxon>Micromonospora</taxon>
    </lineage>
</organism>
<protein>
    <submittedName>
        <fullName evidence="6">Calcineurin-like phosphoesterase</fullName>
    </submittedName>
</protein>
<dbReference type="EMBL" id="FTNF01000034">
    <property type="protein sequence ID" value="SIR98388.1"/>
    <property type="molecule type" value="Genomic_DNA"/>
</dbReference>
<dbReference type="Pfam" id="PF00149">
    <property type="entry name" value="Metallophos"/>
    <property type="match status" value="1"/>
</dbReference>
<proteinExistence type="inferred from homology"/>
<comment type="similarity">
    <text evidence="4">Belongs to the cyclic nucleotide phosphodiesterase class-III family.</text>
</comment>
<name>A0A1N7FDC4_9ACTN</name>
<evidence type="ECO:0000256" key="1">
    <source>
        <dbReference type="ARBA" id="ARBA00022723"/>
    </source>
</evidence>
<dbReference type="InterPro" id="IPR004843">
    <property type="entry name" value="Calcineurin-like_PHP"/>
</dbReference>
<evidence type="ECO:0000256" key="3">
    <source>
        <dbReference type="ARBA" id="ARBA00023004"/>
    </source>
</evidence>
<keyword evidence="3" id="KW-0408">Iron</keyword>
<keyword evidence="2" id="KW-0378">Hydrolase</keyword>
<evidence type="ECO:0000313" key="6">
    <source>
        <dbReference type="EMBL" id="SIR98388.1"/>
    </source>
</evidence>
<keyword evidence="1" id="KW-0479">Metal-binding</keyword>
<dbReference type="SUPFAM" id="SSF56300">
    <property type="entry name" value="Metallo-dependent phosphatases"/>
    <property type="match status" value="1"/>
</dbReference>
<dbReference type="InterPro" id="IPR029052">
    <property type="entry name" value="Metallo-depent_PP-like"/>
</dbReference>
<dbReference type="Gene3D" id="3.60.21.10">
    <property type="match status" value="1"/>
</dbReference>
<dbReference type="GO" id="GO:0046872">
    <property type="term" value="F:metal ion binding"/>
    <property type="evidence" value="ECO:0007669"/>
    <property type="project" value="UniProtKB-KW"/>
</dbReference>
<dbReference type="InterPro" id="IPR026575">
    <property type="entry name" value="GpdQ/CpdA-like"/>
</dbReference>